<proteinExistence type="inferred from homology"/>
<dbReference type="GO" id="GO:0046872">
    <property type="term" value="F:metal ion binding"/>
    <property type="evidence" value="ECO:0007669"/>
    <property type="project" value="UniProtKB-KW"/>
</dbReference>
<evidence type="ECO:0000256" key="3">
    <source>
        <dbReference type="ARBA" id="ARBA00012228"/>
    </source>
</evidence>
<dbReference type="Gene3D" id="3.40.50.10260">
    <property type="entry name" value="YjeF N-terminal domain"/>
    <property type="match status" value="1"/>
</dbReference>
<comment type="catalytic activity">
    <reaction evidence="1 10">
        <text>(6R)-NADHX = (6S)-NADHX</text>
        <dbReference type="Rhea" id="RHEA:32215"/>
        <dbReference type="ChEBI" id="CHEBI:64074"/>
        <dbReference type="ChEBI" id="CHEBI:64075"/>
        <dbReference type="EC" id="5.1.99.6"/>
    </reaction>
</comment>
<sequence>MLFGGIITTKTFCKRTLSAMVRYLGQQEAINIDKDLFNQYKFSVDQLMELAGFSCASAIAKVYPVEKYGQKPILVCCGPGNNGGDGLVCARHLSLFGYKLKVFYPQRTDKQLYHNLVHQAVSSDVVMINREPTLDEVNNEFGLIVDALFGFSFKPPVRPDFKNIMEVLKCVSVPIASIDVPSGWNVEKGMPSEGGISPELLISLTAPKQCAQFFLGKYHYLGGRFVPPKLEQKYKLSLPKYHGTECCVLLK</sequence>
<feature type="binding site" evidence="10">
    <location>
        <position position="182"/>
    </location>
    <ligand>
        <name>K(+)</name>
        <dbReference type="ChEBI" id="CHEBI:29103"/>
    </ligand>
</feature>
<evidence type="ECO:0000256" key="8">
    <source>
        <dbReference type="ARBA" id="ARBA00023027"/>
    </source>
</evidence>
<keyword evidence="13" id="KW-1185">Reference proteome</keyword>
<dbReference type="KEGG" id="tca:659075"/>
<keyword evidence="8 10" id="KW-0520">NAD</keyword>
<name>A0A139WMH1_TRICA</name>
<dbReference type="PANTHER" id="PTHR13232:SF10">
    <property type="entry name" value="NAD(P)H-HYDRATE EPIMERASE"/>
    <property type="match status" value="1"/>
</dbReference>
<feature type="binding site" evidence="10">
    <location>
        <position position="146"/>
    </location>
    <ligand>
        <name>K(+)</name>
        <dbReference type="ChEBI" id="CHEBI:29103"/>
    </ligand>
</feature>
<reference evidence="12 13" key="1">
    <citation type="journal article" date="2008" name="Nature">
        <title>The genome of the model beetle and pest Tribolium castaneum.</title>
        <authorList>
            <consortium name="Tribolium Genome Sequencing Consortium"/>
            <person name="Richards S."/>
            <person name="Gibbs R.A."/>
            <person name="Weinstock G.M."/>
            <person name="Brown S.J."/>
            <person name="Denell R."/>
            <person name="Beeman R.W."/>
            <person name="Gibbs R."/>
            <person name="Beeman R.W."/>
            <person name="Brown S.J."/>
            <person name="Bucher G."/>
            <person name="Friedrich M."/>
            <person name="Grimmelikhuijzen C.J."/>
            <person name="Klingler M."/>
            <person name="Lorenzen M."/>
            <person name="Richards S."/>
            <person name="Roth S."/>
            <person name="Schroder R."/>
            <person name="Tautz D."/>
            <person name="Zdobnov E.M."/>
            <person name="Muzny D."/>
            <person name="Gibbs R.A."/>
            <person name="Weinstock G.M."/>
            <person name="Attaway T."/>
            <person name="Bell S."/>
            <person name="Buhay C.J."/>
            <person name="Chandrabose M.N."/>
            <person name="Chavez D."/>
            <person name="Clerk-Blankenburg K.P."/>
            <person name="Cree A."/>
            <person name="Dao M."/>
            <person name="Davis C."/>
            <person name="Chacko J."/>
            <person name="Dinh H."/>
            <person name="Dugan-Rocha S."/>
            <person name="Fowler G."/>
            <person name="Garner T.T."/>
            <person name="Garnes J."/>
            <person name="Gnirke A."/>
            <person name="Hawes A."/>
            <person name="Hernandez J."/>
            <person name="Hines S."/>
            <person name="Holder M."/>
            <person name="Hume J."/>
            <person name="Jhangiani S.N."/>
            <person name="Joshi V."/>
            <person name="Khan Z.M."/>
            <person name="Jackson L."/>
            <person name="Kovar C."/>
            <person name="Kowis A."/>
            <person name="Lee S."/>
            <person name="Lewis L.R."/>
            <person name="Margolis J."/>
            <person name="Morgan M."/>
            <person name="Nazareth L.V."/>
            <person name="Nguyen N."/>
            <person name="Okwuonu G."/>
            <person name="Parker D."/>
            <person name="Richards S."/>
            <person name="Ruiz S.J."/>
            <person name="Santibanez J."/>
            <person name="Savard J."/>
            <person name="Scherer S.E."/>
            <person name="Schneider B."/>
            <person name="Sodergren E."/>
            <person name="Tautz D."/>
            <person name="Vattahil S."/>
            <person name="Villasana D."/>
            <person name="White C.S."/>
            <person name="Wright R."/>
            <person name="Park Y."/>
            <person name="Beeman R.W."/>
            <person name="Lord J."/>
            <person name="Oppert B."/>
            <person name="Lorenzen M."/>
            <person name="Brown S."/>
            <person name="Wang L."/>
            <person name="Savard J."/>
            <person name="Tautz D."/>
            <person name="Richards S."/>
            <person name="Weinstock G."/>
            <person name="Gibbs R.A."/>
            <person name="Liu Y."/>
            <person name="Worley K."/>
            <person name="Weinstock G."/>
            <person name="Elsik C.G."/>
            <person name="Reese J.T."/>
            <person name="Elhaik E."/>
            <person name="Landan G."/>
            <person name="Graur D."/>
            <person name="Arensburger P."/>
            <person name="Atkinson P."/>
            <person name="Beeman R.W."/>
            <person name="Beidler J."/>
            <person name="Brown S.J."/>
            <person name="Demuth J.P."/>
            <person name="Drury D.W."/>
            <person name="Du Y.Z."/>
            <person name="Fujiwara H."/>
            <person name="Lorenzen M."/>
            <person name="Maselli V."/>
            <person name="Osanai M."/>
            <person name="Park Y."/>
            <person name="Robertson H.M."/>
            <person name="Tu Z."/>
            <person name="Wang J.J."/>
            <person name="Wang S."/>
            <person name="Richards S."/>
            <person name="Song H."/>
            <person name="Zhang L."/>
            <person name="Sodergren E."/>
            <person name="Werner D."/>
            <person name="Stanke M."/>
            <person name="Morgenstern B."/>
            <person name="Solovyev V."/>
            <person name="Kosarev P."/>
            <person name="Brown G."/>
            <person name="Chen H.C."/>
            <person name="Ermolaeva O."/>
            <person name="Hlavina W."/>
            <person name="Kapustin Y."/>
            <person name="Kiryutin B."/>
            <person name="Kitts P."/>
            <person name="Maglott D."/>
            <person name="Pruitt K."/>
            <person name="Sapojnikov V."/>
            <person name="Souvorov A."/>
            <person name="Mackey A.J."/>
            <person name="Waterhouse R.M."/>
            <person name="Wyder S."/>
            <person name="Zdobnov E.M."/>
            <person name="Zdobnov E.M."/>
            <person name="Wyder S."/>
            <person name="Kriventseva E.V."/>
            <person name="Kadowaki T."/>
            <person name="Bork P."/>
            <person name="Aranda M."/>
            <person name="Bao R."/>
            <person name="Beermann A."/>
            <person name="Berns N."/>
            <person name="Bolognesi R."/>
            <person name="Bonneton F."/>
            <person name="Bopp D."/>
            <person name="Brown S.J."/>
            <person name="Bucher G."/>
            <person name="Butts T."/>
            <person name="Chaumot A."/>
            <person name="Denell R.E."/>
            <person name="Ferrier D.E."/>
            <person name="Friedrich M."/>
            <person name="Gordon C.M."/>
            <person name="Jindra M."/>
            <person name="Klingler M."/>
            <person name="Lan Q."/>
            <person name="Lattorff H.M."/>
            <person name="Laudet V."/>
            <person name="von Levetsow C."/>
            <person name="Liu Z."/>
            <person name="Lutz R."/>
            <person name="Lynch J.A."/>
            <person name="da Fonseca R.N."/>
            <person name="Posnien N."/>
            <person name="Reuter R."/>
            <person name="Roth S."/>
            <person name="Savard J."/>
            <person name="Schinko J.B."/>
            <person name="Schmitt C."/>
            <person name="Schoppmeier M."/>
            <person name="Schroder R."/>
            <person name="Shippy T.D."/>
            <person name="Simonnet F."/>
            <person name="Marques-Souza H."/>
            <person name="Tautz D."/>
            <person name="Tomoyasu Y."/>
            <person name="Trauner J."/>
            <person name="Van der Zee M."/>
            <person name="Vervoort M."/>
            <person name="Wittkopp N."/>
            <person name="Wimmer E.A."/>
            <person name="Yang X."/>
            <person name="Jones A.K."/>
            <person name="Sattelle D.B."/>
            <person name="Ebert P.R."/>
            <person name="Nelson D."/>
            <person name="Scott J.G."/>
            <person name="Beeman R.W."/>
            <person name="Muthukrishnan S."/>
            <person name="Kramer K.J."/>
            <person name="Arakane Y."/>
            <person name="Beeman R.W."/>
            <person name="Zhu Q."/>
            <person name="Hogenkamp D."/>
            <person name="Dixit R."/>
            <person name="Oppert B."/>
            <person name="Jiang H."/>
            <person name="Zou Z."/>
            <person name="Marshall J."/>
            <person name="Elpidina E."/>
            <person name="Vinokurov K."/>
            <person name="Oppert C."/>
            <person name="Zou Z."/>
            <person name="Evans J."/>
            <person name="Lu Z."/>
            <person name="Zhao P."/>
            <person name="Sumathipala N."/>
            <person name="Altincicek B."/>
            <person name="Vilcinskas A."/>
            <person name="Williams M."/>
            <person name="Hultmark D."/>
            <person name="Hetru C."/>
            <person name="Jiang H."/>
            <person name="Grimmelikhuijzen C.J."/>
            <person name="Hauser F."/>
            <person name="Cazzamali G."/>
            <person name="Williamson M."/>
            <person name="Park Y."/>
            <person name="Li B."/>
            <person name="Tanaka Y."/>
            <person name="Predel R."/>
            <person name="Neupert S."/>
            <person name="Schachtner J."/>
            <person name="Verleyen P."/>
            <person name="Raible F."/>
            <person name="Bork P."/>
            <person name="Friedrich M."/>
            <person name="Walden K.K."/>
            <person name="Robertson H.M."/>
            <person name="Angeli S."/>
            <person name="Foret S."/>
            <person name="Bucher G."/>
            <person name="Schuetz S."/>
            <person name="Maleszka R."/>
            <person name="Wimmer E.A."/>
            <person name="Beeman R.W."/>
            <person name="Lorenzen M."/>
            <person name="Tomoyasu Y."/>
            <person name="Miller S.C."/>
            <person name="Grossmann D."/>
            <person name="Bucher G."/>
        </authorList>
    </citation>
    <scope>NUCLEOTIDE SEQUENCE [LARGE SCALE GENOMIC DNA]</scope>
    <source>
        <strain evidence="12 13">Georgia GA2</strain>
    </source>
</reference>
<dbReference type="PANTHER" id="PTHR13232">
    <property type="entry name" value="NAD(P)H-HYDRATE EPIMERASE"/>
    <property type="match status" value="1"/>
</dbReference>
<accession>A0A139WMH1</accession>
<organism evidence="12 13">
    <name type="scientific">Tribolium castaneum</name>
    <name type="common">Red flour beetle</name>
    <dbReference type="NCBI Taxonomy" id="7070"/>
    <lineage>
        <taxon>Eukaryota</taxon>
        <taxon>Metazoa</taxon>
        <taxon>Ecdysozoa</taxon>
        <taxon>Arthropoda</taxon>
        <taxon>Hexapoda</taxon>
        <taxon>Insecta</taxon>
        <taxon>Pterygota</taxon>
        <taxon>Neoptera</taxon>
        <taxon>Endopterygota</taxon>
        <taxon>Coleoptera</taxon>
        <taxon>Polyphaga</taxon>
        <taxon>Cucujiformia</taxon>
        <taxon>Tenebrionidae</taxon>
        <taxon>Tenebrionidae incertae sedis</taxon>
        <taxon>Tribolium</taxon>
    </lineage>
</organism>
<evidence type="ECO:0000256" key="6">
    <source>
        <dbReference type="ARBA" id="ARBA00022857"/>
    </source>
</evidence>
<dbReference type="PROSITE" id="PS51385">
    <property type="entry name" value="YJEF_N"/>
    <property type="match status" value="1"/>
</dbReference>
<dbReference type="InParanoid" id="A0A139WMH1"/>
<protein>
    <recommendedName>
        <fullName evidence="3 10">NAD(P)H-hydrate epimerase</fullName>
        <ecNumber evidence="3 10">5.1.99.6</ecNumber>
    </recommendedName>
    <alternativeName>
        <fullName evidence="10">NAD(P)HX epimerase</fullName>
    </alternativeName>
</protein>
<keyword evidence="6" id="KW-0521">NADP</keyword>
<dbReference type="FunFam" id="3.40.50.10260:FF:000013">
    <property type="entry name" value="NAD(P)H-hydrate epimerase"/>
    <property type="match status" value="1"/>
</dbReference>
<dbReference type="EMBL" id="KQ971315">
    <property type="protein sequence ID" value="KYB29015.1"/>
    <property type="molecule type" value="Genomic_DNA"/>
</dbReference>
<keyword evidence="7 10" id="KW-0630">Potassium</keyword>
<feature type="binding site" evidence="10">
    <location>
        <begin position="150"/>
        <end position="156"/>
    </location>
    <ligand>
        <name>(6S)-NADPHX</name>
        <dbReference type="ChEBI" id="CHEBI:64076"/>
    </ligand>
</feature>
<evidence type="ECO:0000256" key="2">
    <source>
        <dbReference type="ARBA" id="ARBA00000909"/>
    </source>
</evidence>
<reference evidence="12 13" key="2">
    <citation type="journal article" date="2010" name="Nucleic Acids Res.">
        <title>BeetleBase in 2010: revisions to provide comprehensive genomic information for Tribolium castaneum.</title>
        <authorList>
            <person name="Kim H.S."/>
            <person name="Murphy T."/>
            <person name="Xia J."/>
            <person name="Caragea D."/>
            <person name="Park Y."/>
            <person name="Beeman R.W."/>
            <person name="Lorenzen M.D."/>
            <person name="Butcher S."/>
            <person name="Manak J.R."/>
            <person name="Brown S.J."/>
        </authorList>
    </citation>
    <scope>NUCLEOTIDE SEQUENCE [LARGE SCALE GENOMIC DNA]</scope>
    <source>
        <strain evidence="12 13">Georgia GA2</strain>
    </source>
</reference>
<dbReference type="STRING" id="7070.A0A139WMH1"/>
<dbReference type="InterPro" id="IPR036652">
    <property type="entry name" value="YjeF_N_dom_sf"/>
</dbReference>
<dbReference type="SUPFAM" id="SSF64153">
    <property type="entry name" value="YjeF N-terminal domain-like"/>
    <property type="match status" value="1"/>
</dbReference>
<evidence type="ECO:0000313" key="12">
    <source>
        <dbReference type="EMBL" id="KYB29015.1"/>
    </source>
</evidence>
<evidence type="ECO:0000256" key="4">
    <source>
        <dbReference type="ARBA" id="ARBA00022723"/>
    </source>
</evidence>
<comment type="cofactor">
    <cofactor evidence="10">
        <name>K(+)</name>
        <dbReference type="ChEBI" id="CHEBI:29103"/>
    </cofactor>
    <text evidence="10">Binds 1 potassium ion per subunit.</text>
</comment>
<dbReference type="EC" id="5.1.99.6" evidence="3 10"/>
<dbReference type="GO" id="GO:0000166">
    <property type="term" value="F:nucleotide binding"/>
    <property type="evidence" value="ECO:0007669"/>
    <property type="project" value="UniProtKB-KW"/>
</dbReference>
<dbReference type="GO" id="GO:0052856">
    <property type="term" value="F:NAD(P)HX epimerase activity"/>
    <property type="evidence" value="ECO:0000318"/>
    <property type="project" value="GO_Central"/>
</dbReference>
<evidence type="ECO:0000259" key="11">
    <source>
        <dbReference type="PROSITE" id="PS51385"/>
    </source>
</evidence>
<dbReference type="Pfam" id="PF03853">
    <property type="entry name" value="YjeF_N"/>
    <property type="match status" value="1"/>
</dbReference>
<feature type="binding site" evidence="10">
    <location>
        <position position="82"/>
    </location>
    <ligand>
        <name>K(+)</name>
        <dbReference type="ChEBI" id="CHEBI:29103"/>
    </ligand>
</feature>
<dbReference type="Proteomes" id="UP000007266">
    <property type="component" value="Linkage group 2"/>
</dbReference>
<feature type="binding site" evidence="10">
    <location>
        <begin position="81"/>
        <end position="85"/>
    </location>
    <ligand>
        <name>(6S)-NADPHX</name>
        <dbReference type="ChEBI" id="CHEBI:64076"/>
    </ligand>
</feature>
<dbReference type="HAMAP" id="MF_01966">
    <property type="entry name" value="NADHX_epimerase"/>
    <property type="match status" value="1"/>
</dbReference>
<keyword evidence="5 10" id="KW-0547">Nucleotide-binding</keyword>
<evidence type="ECO:0000256" key="10">
    <source>
        <dbReference type="HAMAP-Rule" id="MF_03159"/>
    </source>
</evidence>
<dbReference type="GO" id="GO:0005739">
    <property type="term" value="C:mitochondrion"/>
    <property type="evidence" value="ECO:0000318"/>
    <property type="project" value="GO_Central"/>
</dbReference>
<comment type="caution">
    <text evidence="10">Lacks conserved residue(s) required for the propagation of feature annotation.</text>
</comment>
<evidence type="ECO:0000256" key="9">
    <source>
        <dbReference type="ARBA" id="ARBA00023235"/>
    </source>
</evidence>
<keyword evidence="4 10" id="KW-0479">Metal-binding</keyword>
<evidence type="ECO:0000256" key="1">
    <source>
        <dbReference type="ARBA" id="ARBA00000013"/>
    </source>
</evidence>
<gene>
    <name evidence="12" type="primary">AUGUSTUS-3.0.2_32255</name>
    <name evidence="12" type="ORF">TcasGA2_TC032255</name>
</gene>
<dbReference type="OrthoDB" id="10064708at2759"/>
<evidence type="ECO:0000313" key="13">
    <source>
        <dbReference type="Proteomes" id="UP000007266"/>
    </source>
</evidence>
<dbReference type="InterPro" id="IPR004443">
    <property type="entry name" value="YjeF_N_dom"/>
</dbReference>
<feature type="binding site" evidence="10">
    <location>
        <position position="179"/>
    </location>
    <ligand>
        <name>(6S)-NADPHX</name>
        <dbReference type="ChEBI" id="CHEBI:64076"/>
    </ligand>
</feature>
<comment type="catalytic activity">
    <reaction evidence="2 10">
        <text>(6R)-NADPHX = (6S)-NADPHX</text>
        <dbReference type="Rhea" id="RHEA:32227"/>
        <dbReference type="ChEBI" id="CHEBI:64076"/>
        <dbReference type="ChEBI" id="CHEBI:64077"/>
        <dbReference type="EC" id="5.1.99.6"/>
    </reaction>
</comment>
<dbReference type="AlphaFoldDB" id="A0A139WMH1"/>
<keyword evidence="9 10" id="KW-0413">Isomerase</keyword>
<dbReference type="InterPro" id="IPR032976">
    <property type="entry name" value="YJEFN_prot_NAXE-like"/>
</dbReference>
<comment type="similarity">
    <text evidence="10">Belongs to the NnrE/AIBP family.</text>
</comment>
<dbReference type="OMA" id="RHLFHYG"/>
<evidence type="ECO:0000256" key="7">
    <source>
        <dbReference type="ARBA" id="ARBA00022958"/>
    </source>
</evidence>
<dbReference type="FunCoup" id="A0A139WMH1">
    <property type="interactions" value="1105"/>
</dbReference>
<feature type="domain" description="YjeF N-terminal" evidence="11">
    <location>
        <begin position="29"/>
        <end position="238"/>
    </location>
</feature>
<dbReference type="NCBIfam" id="TIGR00197">
    <property type="entry name" value="yjeF_nterm"/>
    <property type="match status" value="1"/>
</dbReference>
<evidence type="ECO:0000256" key="5">
    <source>
        <dbReference type="ARBA" id="ARBA00022741"/>
    </source>
</evidence>
<comment type="function">
    <text evidence="10">Catalyzes the epimerization of the S- and R-forms of NAD(P)HX, a damaged form of NAD(P)H that is a result of enzymatic or heat-dependent hydration. This is a prerequisite for the S-specific NAD(P)H-hydrate dehydratase to allow the repair of both epimers of NAD(P)HX.</text>
</comment>